<comment type="caution">
    <text evidence="2">The sequence shown here is derived from an EMBL/GenBank/DDBJ whole genome shotgun (WGS) entry which is preliminary data.</text>
</comment>
<dbReference type="AlphaFoldDB" id="A0A9P7GW93"/>
<reference evidence="2" key="2">
    <citation type="submission" date="2021-10" db="EMBL/GenBank/DDBJ databases">
        <title>Phylogenomics reveals ancestral predisposition of the termite-cultivated fungus Termitomyces towards a domesticated lifestyle.</title>
        <authorList>
            <person name="Auxier B."/>
            <person name="Grum-Grzhimaylo A."/>
            <person name="Cardenas M.E."/>
            <person name="Lodge J.D."/>
            <person name="Laessoe T."/>
            <person name="Pedersen O."/>
            <person name="Smith M.E."/>
            <person name="Kuyper T.W."/>
            <person name="Franco-Molano E.A."/>
            <person name="Baroni T.J."/>
            <person name="Aanen D.K."/>
        </authorList>
    </citation>
    <scope>NUCLEOTIDE SEQUENCE</scope>
    <source>
        <strain evidence="2">D49</strain>
    </source>
</reference>
<evidence type="ECO:0000313" key="2">
    <source>
        <dbReference type="EMBL" id="KAG5654187.1"/>
    </source>
</evidence>
<evidence type="ECO:0000256" key="1">
    <source>
        <dbReference type="SAM" id="MobiDB-lite"/>
    </source>
</evidence>
<organism evidence="2 3">
    <name type="scientific">Sphagnurus paluster</name>
    <dbReference type="NCBI Taxonomy" id="117069"/>
    <lineage>
        <taxon>Eukaryota</taxon>
        <taxon>Fungi</taxon>
        <taxon>Dikarya</taxon>
        <taxon>Basidiomycota</taxon>
        <taxon>Agaricomycotina</taxon>
        <taxon>Agaricomycetes</taxon>
        <taxon>Agaricomycetidae</taxon>
        <taxon>Agaricales</taxon>
        <taxon>Tricholomatineae</taxon>
        <taxon>Lyophyllaceae</taxon>
        <taxon>Sphagnurus</taxon>
    </lineage>
</organism>
<reference evidence="2" key="1">
    <citation type="submission" date="2021-02" db="EMBL/GenBank/DDBJ databases">
        <authorList>
            <person name="Nieuwenhuis M."/>
            <person name="Van De Peppel L.J.J."/>
        </authorList>
    </citation>
    <scope>NUCLEOTIDE SEQUENCE</scope>
    <source>
        <strain evidence="2">D49</strain>
    </source>
</reference>
<dbReference type="Proteomes" id="UP000717328">
    <property type="component" value="Unassembled WGS sequence"/>
</dbReference>
<feature type="region of interest" description="Disordered" evidence="1">
    <location>
        <begin position="98"/>
        <end position="120"/>
    </location>
</feature>
<protein>
    <submittedName>
        <fullName evidence="2">Uncharacterized protein</fullName>
    </submittedName>
</protein>
<keyword evidence="3" id="KW-1185">Reference proteome</keyword>
<dbReference type="OrthoDB" id="2596179at2759"/>
<sequence length="120" mass="13518">MPSPYLPHAIYSVAIVSLSIHLVNQRKLAGDERARIAAQTSILESISEQLRSNKAISGDELERLKRLARPLEHNPATEGIPGESIGWREIFLGRKKEEGAPEMSKWEKKDMEKMNQDLGK</sequence>
<proteinExistence type="predicted"/>
<accession>A0A9P7GW93</accession>
<evidence type="ECO:0000313" key="3">
    <source>
        <dbReference type="Proteomes" id="UP000717328"/>
    </source>
</evidence>
<dbReference type="EMBL" id="JABCKI010000017">
    <property type="protein sequence ID" value="KAG5654187.1"/>
    <property type="molecule type" value="Genomic_DNA"/>
</dbReference>
<gene>
    <name evidence="2" type="ORF">H0H81_006569</name>
</gene>
<name>A0A9P7GW93_9AGAR</name>